<accession>A0A269XWW9</accession>
<keyword evidence="4" id="KW-1185">Reference proteome</keyword>
<dbReference type="Pfam" id="PF00106">
    <property type="entry name" value="adh_short"/>
    <property type="match status" value="1"/>
</dbReference>
<dbReference type="Proteomes" id="UP000216151">
    <property type="component" value="Unassembled WGS sequence"/>
</dbReference>
<organism evidence="3 4">
    <name type="scientific">Acetobacter fabarum</name>
    <dbReference type="NCBI Taxonomy" id="483199"/>
    <lineage>
        <taxon>Bacteria</taxon>
        <taxon>Pseudomonadati</taxon>
        <taxon>Pseudomonadota</taxon>
        <taxon>Alphaproteobacteria</taxon>
        <taxon>Acetobacterales</taxon>
        <taxon>Acetobacteraceae</taxon>
        <taxon>Acetobacter</taxon>
    </lineage>
</organism>
<keyword evidence="2" id="KW-0560">Oxidoreductase</keyword>
<dbReference type="Gene3D" id="3.40.50.720">
    <property type="entry name" value="NAD(P)-binding Rossmann-like Domain"/>
    <property type="match status" value="1"/>
</dbReference>
<dbReference type="CDD" id="cd05233">
    <property type="entry name" value="SDR_c"/>
    <property type="match status" value="1"/>
</dbReference>
<dbReference type="OrthoDB" id="9793825at2"/>
<evidence type="ECO:0000256" key="1">
    <source>
        <dbReference type="ARBA" id="ARBA00006484"/>
    </source>
</evidence>
<dbReference type="GO" id="GO:0016020">
    <property type="term" value="C:membrane"/>
    <property type="evidence" value="ECO:0007669"/>
    <property type="project" value="TreeGrafter"/>
</dbReference>
<evidence type="ECO:0000256" key="2">
    <source>
        <dbReference type="ARBA" id="ARBA00023002"/>
    </source>
</evidence>
<dbReference type="AlphaFoldDB" id="A0A269XWW9"/>
<comment type="similarity">
    <text evidence="1">Belongs to the short-chain dehydrogenases/reductases (SDR) family.</text>
</comment>
<evidence type="ECO:0008006" key="5">
    <source>
        <dbReference type="Google" id="ProtNLM"/>
    </source>
</evidence>
<evidence type="ECO:0000313" key="4">
    <source>
        <dbReference type="Proteomes" id="UP000216151"/>
    </source>
</evidence>
<dbReference type="PRINTS" id="PR00081">
    <property type="entry name" value="GDHRDH"/>
</dbReference>
<dbReference type="GO" id="GO:0016491">
    <property type="term" value="F:oxidoreductase activity"/>
    <property type="evidence" value="ECO:0007669"/>
    <property type="project" value="UniProtKB-KW"/>
</dbReference>
<reference evidence="3 4" key="1">
    <citation type="submission" date="2017-04" db="EMBL/GenBank/DDBJ databases">
        <title>Kefir bacterial isolates.</title>
        <authorList>
            <person name="Kim Y."/>
            <person name="Blasche S."/>
            <person name="Patil K.R."/>
        </authorList>
    </citation>
    <scope>NUCLEOTIDE SEQUENCE [LARGE SCALE GENOMIC DNA]</scope>
    <source>
        <strain evidence="3 4">KR</strain>
    </source>
</reference>
<dbReference type="RefSeq" id="WP_095349994.1">
    <property type="nucleotide sequence ID" value="NZ_NCXK01000012.1"/>
</dbReference>
<evidence type="ECO:0000313" key="3">
    <source>
        <dbReference type="EMBL" id="PAK77782.1"/>
    </source>
</evidence>
<comment type="caution">
    <text evidence="3">The sequence shown here is derived from an EMBL/GenBank/DDBJ whole genome shotgun (WGS) entry which is preliminary data.</text>
</comment>
<dbReference type="SUPFAM" id="SSF51735">
    <property type="entry name" value="NAD(P)-binding Rossmann-fold domains"/>
    <property type="match status" value="1"/>
</dbReference>
<dbReference type="EMBL" id="NCXK01000012">
    <property type="protein sequence ID" value="PAK77782.1"/>
    <property type="molecule type" value="Genomic_DNA"/>
</dbReference>
<protein>
    <recommendedName>
        <fullName evidence="5">Short-chain dehydrogenase</fullName>
    </recommendedName>
</protein>
<dbReference type="InterPro" id="IPR002347">
    <property type="entry name" value="SDR_fam"/>
</dbReference>
<proteinExistence type="inferred from homology"/>
<gene>
    <name evidence="3" type="ORF">B8X00_09580</name>
</gene>
<dbReference type="PANTHER" id="PTHR44196:SF1">
    <property type="entry name" value="DEHYDROGENASE_REDUCTASE SDR FAMILY MEMBER 7B"/>
    <property type="match status" value="1"/>
</dbReference>
<name>A0A269XWW9_9PROT</name>
<dbReference type="PANTHER" id="PTHR44196">
    <property type="entry name" value="DEHYDROGENASE/REDUCTASE SDR FAMILY MEMBER 7B"/>
    <property type="match status" value="1"/>
</dbReference>
<dbReference type="InterPro" id="IPR036291">
    <property type="entry name" value="NAD(P)-bd_dom_sf"/>
</dbReference>
<sequence length="271" mass="29544">MFRKNKKTPQKVAVVSGASGGIGRALCLQLRQRGYRVIGLSRQNAPAADTAYVDCMLACDLTDSHSINETARTIGQTSASVDLFIFCAGVISPQSVATLEHAPVIEQIQTNLLGVMLLTNAILPIMAKDSHIIYANSMAGIFPLAGSSAYTASKFGLRGFALALEQELKPRHIRVSSVFPGSVNTSMLATEMERGGSVLNFMSAPQEPEAIAAWILSPHVRKHVENFPSSFDRLFCSLFLWSPGFLRLCLPLMTAWAKSRRAHYRKSNKTT</sequence>